<evidence type="ECO:0000313" key="2">
    <source>
        <dbReference type="EMBL" id="TRL39162.1"/>
    </source>
</evidence>
<dbReference type="Gene3D" id="3.10.620.30">
    <property type="match status" value="1"/>
</dbReference>
<feature type="signal peptide" evidence="1">
    <location>
        <begin position="1"/>
        <end position="23"/>
    </location>
</feature>
<feature type="chain" id="PRO_5022061537" description="Transglutaminase-like cysteine peptidase" evidence="1">
    <location>
        <begin position="24"/>
        <end position="201"/>
    </location>
</feature>
<evidence type="ECO:0000313" key="3">
    <source>
        <dbReference type="Proteomes" id="UP000316801"/>
    </source>
</evidence>
<dbReference type="InterPro" id="IPR010319">
    <property type="entry name" value="Transglutaminase-like_Cys_pept"/>
</dbReference>
<gene>
    <name evidence="2" type="ORF">FNA46_10380</name>
</gene>
<comment type="caution">
    <text evidence="2">The sequence shown here is derived from an EMBL/GenBank/DDBJ whole genome shotgun (WGS) entry which is preliminary data.</text>
</comment>
<dbReference type="Pfam" id="PF06035">
    <property type="entry name" value="Peptidase_C93"/>
    <property type="match status" value="1"/>
</dbReference>
<dbReference type="PANTHER" id="PTHR39327">
    <property type="match status" value="1"/>
</dbReference>
<accession>A0A549TB98</accession>
<dbReference type="EMBL" id="VJMG01000023">
    <property type="protein sequence ID" value="TRL39162.1"/>
    <property type="molecule type" value="Genomic_DNA"/>
</dbReference>
<proteinExistence type="predicted"/>
<evidence type="ECO:0008006" key="4">
    <source>
        <dbReference type="Google" id="ProtNLM"/>
    </source>
</evidence>
<organism evidence="2 3">
    <name type="scientific">Rhizobium straminoryzae</name>
    <dbReference type="NCBI Taxonomy" id="1387186"/>
    <lineage>
        <taxon>Bacteria</taxon>
        <taxon>Pseudomonadati</taxon>
        <taxon>Pseudomonadota</taxon>
        <taxon>Alphaproteobacteria</taxon>
        <taxon>Hyphomicrobiales</taxon>
        <taxon>Rhizobiaceae</taxon>
        <taxon>Rhizobium/Agrobacterium group</taxon>
        <taxon>Rhizobium</taxon>
    </lineage>
</organism>
<sequence length="201" mass="22150">MSRIPFACAVTLMMLSGVSPALAIGPGGLAAPTQKKIIHIAAAKPTLAPFAYVTFCVAHGDECHTRNAASTLALTPNLMRELRRVNAEVNAAIMPMNDAPGRDSWDMDVRYGDCEDYVLTKRSRLTKLGWPANKLRIAVTMTRNNNGHAVLVVSTDKGDLVLDNRMDEIKNWQDTDLQWLKIQSEENPLFWNEVSATGRKG</sequence>
<name>A0A549TB98_9HYPH</name>
<keyword evidence="1" id="KW-0732">Signal</keyword>
<evidence type="ECO:0000256" key="1">
    <source>
        <dbReference type="SAM" id="SignalP"/>
    </source>
</evidence>
<protein>
    <recommendedName>
        <fullName evidence="4">Transglutaminase-like cysteine peptidase</fullName>
    </recommendedName>
</protein>
<dbReference type="AlphaFoldDB" id="A0A549TB98"/>
<dbReference type="PANTHER" id="PTHR39327:SF1">
    <property type="entry name" value="BLR5470 PROTEIN"/>
    <property type="match status" value="1"/>
</dbReference>
<dbReference type="Proteomes" id="UP000316801">
    <property type="component" value="Unassembled WGS sequence"/>
</dbReference>
<reference evidence="2 3" key="1">
    <citation type="submission" date="2019-07" db="EMBL/GenBank/DDBJ databases">
        <title>Ln-dependent methylotrophs.</title>
        <authorList>
            <person name="Tani A."/>
        </authorList>
    </citation>
    <scope>NUCLEOTIDE SEQUENCE [LARGE SCALE GENOMIC DNA]</scope>
    <source>
        <strain evidence="2 3">SM12</strain>
    </source>
</reference>
<keyword evidence="3" id="KW-1185">Reference proteome</keyword>